<dbReference type="PROSITE" id="PS51007">
    <property type="entry name" value="CYTC"/>
    <property type="match status" value="2"/>
</dbReference>
<gene>
    <name evidence="7" type="ordered locus">Hfelis_01540</name>
</gene>
<dbReference type="Proteomes" id="UP000007934">
    <property type="component" value="Chromosome"/>
</dbReference>
<evidence type="ECO:0000256" key="5">
    <source>
        <dbReference type="SAM" id="MobiDB-lite"/>
    </source>
</evidence>
<feature type="compositionally biased region" description="Basic and acidic residues" evidence="5">
    <location>
        <begin position="7"/>
        <end position="23"/>
    </location>
</feature>
<feature type="region of interest" description="Disordered" evidence="5">
    <location>
        <begin position="249"/>
        <end position="293"/>
    </location>
</feature>
<dbReference type="SUPFAM" id="SSF46626">
    <property type="entry name" value="Cytochrome c"/>
    <property type="match status" value="2"/>
</dbReference>
<dbReference type="EMBL" id="FQ670179">
    <property type="protein sequence ID" value="CBY82238.1"/>
    <property type="molecule type" value="Genomic_DNA"/>
</dbReference>
<dbReference type="InterPro" id="IPR009056">
    <property type="entry name" value="Cyt_c-like_dom"/>
</dbReference>
<dbReference type="AlphaFoldDB" id="E7ACQ8"/>
<evidence type="ECO:0000313" key="7">
    <source>
        <dbReference type="EMBL" id="CBY82238.1"/>
    </source>
</evidence>
<dbReference type="GO" id="GO:0020037">
    <property type="term" value="F:heme binding"/>
    <property type="evidence" value="ECO:0007669"/>
    <property type="project" value="InterPro"/>
</dbReference>
<dbReference type="GO" id="GO:0046872">
    <property type="term" value="F:metal ion binding"/>
    <property type="evidence" value="ECO:0007669"/>
    <property type="project" value="UniProtKB-KW"/>
</dbReference>
<dbReference type="PANTHER" id="PTHR35008:SF8">
    <property type="entry name" value="ALCOHOL DEHYDROGENASE CYTOCHROME C SUBUNIT"/>
    <property type="match status" value="1"/>
</dbReference>
<evidence type="ECO:0000256" key="3">
    <source>
        <dbReference type="ARBA" id="ARBA00023004"/>
    </source>
</evidence>
<dbReference type="GeneID" id="36134894"/>
<dbReference type="Pfam" id="PF00034">
    <property type="entry name" value="Cytochrom_C"/>
    <property type="match status" value="1"/>
</dbReference>
<dbReference type="InterPro" id="IPR036909">
    <property type="entry name" value="Cyt_c-like_dom_sf"/>
</dbReference>
<proteinExistence type="predicted"/>
<feature type="domain" description="Cytochrome c" evidence="6">
    <location>
        <begin position="160"/>
        <end position="248"/>
    </location>
</feature>
<dbReference type="RefSeq" id="WP_013468608.1">
    <property type="nucleotide sequence ID" value="NC_014810.2"/>
</dbReference>
<feature type="compositionally biased region" description="Basic and acidic residues" evidence="5">
    <location>
        <begin position="253"/>
        <end position="268"/>
    </location>
</feature>
<name>E7ACQ8_HELFC</name>
<organism evidence="7 8">
    <name type="scientific">Helicobacter felis (strain ATCC 49179 / CCUG 28539 / NCTC 12436 / CS1)</name>
    <dbReference type="NCBI Taxonomy" id="936155"/>
    <lineage>
        <taxon>Bacteria</taxon>
        <taxon>Pseudomonadati</taxon>
        <taxon>Campylobacterota</taxon>
        <taxon>Epsilonproteobacteria</taxon>
        <taxon>Campylobacterales</taxon>
        <taxon>Helicobacteraceae</taxon>
        <taxon>Helicobacter</taxon>
    </lineage>
</organism>
<feature type="domain" description="Cytochrome c" evidence="6">
    <location>
        <begin position="49"/>
        <end position="136"/>
    </location>
</feature>
<dbReference type="GO" id="GO:0009055">
    <property type="term" value="F:electron transfer activity"/>
    <property type="evidence" value="ECO:0007669"/>
    <property type="project" value="InterPro"/>
</dbReference>
<dbReference type="Pfam" id="PF21342">
    <property type="entry name" value="SoxA-TsdA_cyt-c"/>
    <property type="match status" value="1"/>
</dbReference>
<keyword evidence="3 4" id="KW-0408">Iron</keyword>
<dbReference type="HOGENOM" id="CLU_058582_0_0_7"/>
<sequence length="293" mass="32876">MPQSEWTKPKALQDDGYIDESKMPKNSKYSQLVILGNKILNETTYHVGPQAKDPKKRFAGNNLSCSSCHALGGSMPNHAGFVGIYGRYPQHSPRSDAVVTLEERINGCFERSMNGRKMPIDSKEMKAMVAYMHWISQGIPVGAKTKGQGVGRVAFLSRSADPKKGKVVYLEKCAACHQENGLGVKNKERKGGYYLYPPLWGKDSYNTGAGMYRLIKATSYIKTNMPLGNPTLTLEEAYDVASYINSQKRPIKKNREKDFPDKRIKPLDMDTGSYDDPFPTTQHKYGPYDKMQK</sequence>
<feature type="region of interest" description="Disordered" evidence="5">
    <location>
        <begin position="1"/>
        <end position="23"/>
    </location>
</feature>
<keyword evidence="8" id="KW-1185">Reference proteome</keyword>
<evidence type="ECO:0000256" key="1">
    <source>
        <dbReference type="ARBA" id="ARBA00022617"/>
    </source>
</evidence>
<evidence type="ECO:0000313" key="8">
    <source>
        <dbReference type="Proteomes" id="UP000007934"/>
    </source>
</evidence>
<dbReference type="STRING" id="936155.HFELIS_01540"/>
<protein>
    <submittedName>
        <fullName evidence="7">Cytochrome c class I</fullName>
    </submittedName>
</protein>
<dbReference type="KEGG" id="hfe:HFELIS_01540"/>
<evidence type="ECO:0000259" key="6">
    <source>
        <dbReference type="PROSITE" id="PS51007"/>
    </source>
</evidence>
<accession>E7ACQ8</accession>
<dbReference type="PANTHER" id="PTHR35008">
    <property type="entry name" value="BLL4482 PROTEIN-RELATED"/>
    <property type="match status" value="1"/>
</dbReference>
<keyword evidence="1 4" id="KW-0349">Heme</keyword>
<dbReference type="InterPro" id="IPR051459">
    <property type="entry name" value="Cytochrome_c-type_DH"/>
</dbReference>
<reference evidence="7 8" key="1">
    <citation type="journal article" date="2011" name="Genome Biol. Evol.">
        <title>Comparative whole genome sequence analysis of the carcinogenic bacterial model pathogen Helicobacter felis.</title>
        <authorList>
            <person name="Arnold I.C."/>
            <person name="Zigova Z."/>
            <person name="Holden M."/>
            <person name="Lawley T.D."/>
            <person name="Rad R."/>
            <person name="Dougan G."/>
            <person name="Falkow S."/>
            <person name="Bentley S.D."/>
            <person name="Muller A."/>
        </authorList>
    </citation>
    <scope>NUCLEOTIDE SEQUENCE [LARGE SCALE GENOMIC DNA]</scope>
    <source>
        <strain evidence="8">ATCC 49179 / CCUG 28539 / NCTC 12436 / CS1</strain>
    </source>
</reference>
<evidence type="ECO:0000256" key="2">
    <source>
        <dbReference type="ARBA" id="ARBA00022723"/>
    </source>
</evidence>
<dbReference type="eggNOG" id="COG3258">
    <property type="taxonomic scope" value="Bacteria"/>
</dbReference>
<evidence type="ECO:0000256" key="4">
    <source>
        <dbReference type="PROSITE-ProRule" id="PRU00433"/>
    </source>
</evidence>
<keyword evidence="2 4" id="KW-0479">Metal-binding</keyword>
<dbReference type="Gene3D" id="1.10.760.10">
    <property type="entry name" value="Cytochrome c-like domain"/>
    <property type="match status" value="2"/>
</dbReference>